<dbReference type="EMBL" id="PISE01000018">
    <property type="protein sequence ID" value="PKG23881.1"/>
    <property type="molecule type" value="Genomic_DNA"/>
</dbReference>
<evidence type="ECO:0000313" key="2">
    <source>
        <dbReference type="EMBL" id="PKG23881.1"/>
    </source>
</evidence>
<accession>A0A2N0Z2Z0</accession>
<organism evidence="2 3">
    <name type="scientific">Niallia nealsonii</name>
    <dbReference type="NCBI Taxonomy" id="115979"/>
    <lineage>
        <taxon>Bacteria</taxon>
        <taxon>Bacillati</taxon>
        <taxon>Bacillota</taxon>
        <taxon>Bacilli</taxon>
        <taxon>Bacillales</taxon>
        <taxon>Bacillaceae</taxon>
        <taxon>Niallia</taxon>
    </lineage>
</organism>
<protein>
    <submittedName>
        <fullName evidence="2">YhcN/YlaJ family sporulation lipoprotein</fullName>
    </submittedName>
</protein>
<keyword evidence="1" id="KW-0732">Signal</keyword>
<comment type="caution">
    <text evidence="2">The sequence shown here is derived from an EMBL/GenBank/DDBJ whole genome shotgun (WGS) entry which is preliminary data.</text>
</comment>
<dbReference type="Pfam" id="PF09580">
    <property type="entry name" value="Spore_YhcN_YlaJ"/>
    <property type="match status" value="1"/>
</dbReference>
<name>A0A2N0Z2Z0_9BACI</name>
<dbReference type="InterPro" id="IPR014247">
    <property type="entry name" value="Spore_lipoprot_YhcN/YlaJ"/>
</dbReference>
<dbReference type="NCBIfam" id="TIGR02898">
    <property type="entry name" value="spore_YhcN_YlaJ"/>
    <property type="match status" value="1"/>
</dbReference>
<dbReference type="GO" id="GO:0030435">
    <property type="term" value="P:sporulation resulting in formation of a cellular spore"/>
    <property type="evidence" value="ECO:0007669"/>
    <property type="project" value="InterPro"/>
</dbReference>
<evidence type="ECO:0000313" key="3">
    <source>
        <dbReference type="Proteomes" id="UP000233375"/>
    </source>
</evidence>
<feature type="chain" id="PRO_5014741683" evidence="1">
    <location>
        <begin position="23"/>
        <end position="170"/>
    </location>
</feature>
<dbReference type="InterPro" id="IPR019076">
    <property type="entry name" value="Spore_lipoprot_YhcN/YlaJ-like"/>
</dbReference>
<proteinExistence type="predicted"/>
<dbReference type="RefSeq" id="WP_101176994.1">
    <property type="nucleotide sequence ID" value="NZ_PISE01000018.1"/>
</dbReference>
<keyword evidence="3" id="KW-1185">Reference proteome</keyword>
<gene>
    <name evidence="2" type="ORF">CWS01_09690</name>
</gene>
<dbReference type="PROSITE" id="PS51257">
    <property type="entry name" value="PROKAR_LIPOPROTEIN"/>
    <property type="match status" value="1"/>
</dbReference>
<dbReference type="AlphaFoldDB" id="A0A2N0Z2Z0"/>
<reference evidence="2 3" key="1">
    <citation type="journal article" date="2003" name="Int. J. Syst. Evol. Microbiol.">
        <title>Bacillus nealsonii sp. nov., isolated from a spacecraft-assembly facility, whose spores are gamma-radiation resistant.</title>
        <authorList>
            <person name="Venkateswaran K."/>
            <person name="Kempf M."/>
            <person name="Chen F."/>
            <person name="Satomi M."/>
            <person name="Nicholson W."/>
            <person name="Kern R."/>
        </authorList>
    </citation>
    <scope>NUCLEOTIDE SEQUENCE [LARGE SCALE GENOMIC DNA]</scope>
    <source>
        <strain evidence="2 3">FO-92</strain>
    </source>
</reference>
<dbReference type="OrthoDB" id="1707228at2"/>
<feature type="signal peptide" evidence="1">
    <location>
        <begin position="1"/>
        <end position="22"/>
    </location>
</feature>
<dbReference type="Proteomes" id="UP000233375">
    <property type="component" value="Unassembled WGS sequence"/>
</dbReference>
<evidence type="ECO:0000256" key="1">
    <source>
        <dbReference type="SAM" id="SignalP"/>
    </source>
</evidence>
<keyword evidence="2" id="KW-0449">Lipoprotein</keyword>
<sequence>MKITKGLFVLFGALTILTGCNANNDKENAMNENVNNRNNDVNVQNVGYRTNNNNNNATTGDLDLADKIADKVSDIKGIKRAVVLKTDHNAFVAVELTGNKSGEVTKKMEDKIANKVRKTDGDIENVYVSSNPDFYNRMTNYGRDIENGKPISGLFNEFSQMVRRVFPNYR</sequence>